<comment type="caution">
    <text evidence="1">The sequence shown here is derived from an EMBL/GenBank/DDBJ whole genome shotgun (WGS) entry which is preliminary data.</text>
</comment>
<protein>
    <submittedName>
        <fullName evidence="1">Uncharacterized protein</fullName>
    </submittedName>
</protein>
<organism evidence="1 2">
    <name type="scientific">Prevotella corporis</name>
    <dbReference type="NCBI Taxonomy" id="28128"/>
    <lineage>
        <taxon>Bacteria</taxon>
        <taxon>Pseudomonadati</taxon>
        <taxon>Bacteroidota</taxon>
        <taxon>Bacteroidia</taxon>
        <taxon>Bacteroidales</taxon>
        <taxon>Prevotellaceae</taxon>
        <taxon>Prevotella</taxon>
    </lineage>
</organism>
<evidence type="ECO:0000313" key="2">
    <source>
        <dbReference type="Proteomes" id="UP000070533"/>
    </source>
</evidence>
<reference evidence="2" key="1">
    <citation type="submission" date="2016-01" db="EMBL/GenBank/DDBJ databases">
        <authorList>
            <person name="Mitreva M."/>
            <person name="Pepin K.H."/>
            <person name="Mihindukulasuriya K.A."/>
            <person name="Fulton R."/>
            <person name="Fronick C."/>
            <person name="O'Laughlin M."/>
            <person name="Miner T."/>
            <person name="Herter B."/>
            <person name="Rosa B.A."/>
            <person name="Cordes M."/>
            <person name="Tomlinson C."/>
            <person name="Wollam A."/>
            <person name="Palsikar V.B."/>
            <person name="Mardis E.R."/>
            <person name="Wilson R.K."/>
        </authorList>
    </citation>
    <scope>NUCLEOTIDE SEQUENCE [LARGE SCALE GENOMIC DNA]</scope>
    <source>
        <strain evidence="2">MJR7716</strain>
    </source>
</reference>
<dbReference type="EMBL" id="LRQG01000021">
    <property type="protein sequence ID" value="KXA43011.1"/>
    <property type="molecule type" value="Genomic_DNA"/>
</dbReference>
<evidence type="ECO:0000313" key="1">
    <source>
        <dbReference type="EMBL" id="KXA43011.1"/>
    </source>
</evidence>
<accession>A0A133QJF1</accession>
<gene>
    <name evidence="1" type="ORF">HMPREF3226_00546</name>
</gene>
<dbReference type="PATRIC" id="fig|28128.5.peg.550"/>
<proteinExistence type="predicted"/>
<keyword evidence="2" id="KW-1185">Reference proteome</keyword>
<dbReference type="STRING" id="28128.HMPREF3226_00546"/>
<dbReference type="Proteomes" id="UP000070533">
    <property type="component" value="Unassembled WGS sequence"/>
</dbReference>
<name>A0A133QJF1_9BACT</name>
<sequence>MLFVAKLGKKIEHRPYRMLFFLKATVSYGQQNHIKSPIFPA</sequence>
<dbReference type="AlphaFoldDB" id="A0A133QJF1"/>